<keyword evidence="1" id="KW-0732">Signal</keyword>
<evidence type="ECO:0000313" key="2">
    <source>
        <dbReference type="EMBL" id="TRX94793.1"/>
    </source>
</evidence>
<comment type="caution">
    <text evidence="2">The sequence shown here is derived from an EMBL/GenBank/DDBJ whole genome shotgun (WGS) entry which is preliminary data.</text>
</comment>
<feature type="chain" id="PRO_5021767037" evidence="1">
    <location>
        <begin position="23"/>
        <end position="144"/>
    </location>
</feature>
<evidence type="ECO:0000313" key="3">
    <source>
        <dbReference type="Proteomes" id="UP000319160"/>
    </source>
</evidence>
<dbReference type="Proteomes" id="UP000319160">
    <property type="component" value="Unassembled WGS sequence"/>
</dbReference>
<proteinExistence type="predicted"/>
<evidence type="ECO:0000256" key="1">
    <source>
        <dbReference type="SAM" id="SignalP"/>
    </source>
</evidence>
<sequence>MTKIFTALVAAEVASLFGFMASQPRENQHLLQEYQSTVFYGESYCDLGRTPILSVTERVGLICLRWVNILAKAKPAQNSSTVLEPCLRETFGPKATFIKSPLGANGTSTSRPLHIIHRGVLRIDKSLGDERAGYLHQRRCKLGS</sequence>
<protein>
    <submittedName>
        <fullName evidence="2">Uncharacterized protein</fullName>
    </submittedName>
</protein>
<organism evidence="2 3">
    <name type="scientific">Xylaria flabelliformis</name>
    <dbReference type="NCBI Taxonomy" id="2512241"/>
    <lineage>
        <taxon>Eukaryota</taxon>
        <taxon>Fungi</taxon>
        <taxon>Dikarya</taxon>
        <taxon>Ascomycota</taxon>
        <taxon>Pezizomycotina</taxon>
        <taxon>Sordariomycetes</taxon>
        <taxon>Xylariomycetidae</taxon>
        <taxon>Xylariales</taxon>
        <taxon>Xylariaceae</taxon>
        <taxon>Xylaria</taxon>
    </lineage>
</organism>
<accession>A0A553I3M2</accession>
<feature type="signal peptide" evidence="1">
    <location>
        <begin position="1"/>
        <end position="22"/>
    </location>
</feature>
<gene>
    <name evidence="2" type="ORF">FHL15_004254</name>
</gene>
<keyword evidence="3" id="KW-1185">Reference proteome</keyword>
<dbReference type="AlphaFoldDB" id="A0A553I3M2"/>
<name>A0A553I3M2_9PEZI</name>
<reference evidence="3" key="1">
    <citation type="submission" date="2019-06" db="EMBL/GenBank/DDBJ databases">
        <title>Draft genome sequence of the griseofulvin-producing fungus Xylaria cubensis strain G536.</title>
        <authorList>
            <person name="Mead M.E."/>
            <person name="Raja H.A."/>
            <person name="Steenwyk J.L."/>
            <person name="Knowles S.L."/>
            <person name="Oberlies N.H."/>
            <person name="Rokas A."/>
        </authorList>
    </citation>
    <scope>NUCLEOTIDE SEQUENCE [LARGE SCALE GENOMIC DNA]</scope>
    <source>
        <strain evidence="3">G536</strain>
    </source>
</reference>
<dbReference type="EMBL" id="VFLP01000019">
    <property type="protein sequence ID" value="TRX94793.1"/>
    <property type="molecule type" value="Genomic_DNA"/>
</dbReference>